<dbReference type="AlphaFoldDB" id="A0A948TMF1"/>
<dbReference type="InterPro" id="IPR046568">
    <property type="entry name" value="DUF6722"/>
</dbReference>
<dbReference type="Proteomes" id="UP000784286">
    <property type="component" value="Unassembled WGS sequence"/>
</dbReference>
<sequence>MWKEKLGNYLIDISKYVLTGIVIASLFKDVEDKRFLIYTLGLLVAMATLIAGLILSNKKKEDK</sequence>
<organism evidence="2 3">
    <name type="scientific">Candidatus Phocaeicola excrementipullorum</name>
    <dbReference type="NCBI Taxonomy" id="2838731"/>
    <lineage>
        <taxon>Bacteria</taxon>
        <taxon>Pseudomonadati</taxon>
        <taxon>Bacteroidota</taxon>
        <taxon>Bacteroidia</taxon>
        <taxon>Bacteroidales</taxon>
        <taxon>Bacteroidaceae</taxon>
        <taxon>Phocaeicola</taxon>
    </lineage>
</organism>
<keyword evidence="1" id="KW-0812">Transmembrane</keyword>
<feature type="transmembrane region" description="Helical" evidence="1">
    <location>
        <begin position="35"/>
        <end position="55"/>
    </location>
</feature>
<proteinExistence type="predicted"/>
<gene>
    <name evidence="2" type="ORF">H9928_06060</name>
</gene>
<name>A0A948TMF1_9BACT</name>
<keyword evidence="1" id="KW-1133">Transmembrane helix</keyword>
<dbReference type="Pfam" id="PF20482">
    <property type="entry name" value="DUF6722"/>
    <property type="match status" value="1"/>
</dbReference>
<keyword evidence="1" id="KW-0472">Membrane</keyword>
<comment type="caution">
    <text evidence="2">The sequence shown here is derived from an EMBL/GenBank/DDBJ whole genome shotgun (WGS) entry which is preliminary data.</text>
</comment>
<evidence type="ECO:0000256" key="1">
    <source>
        <dbReference type="SAM" id="Phobius"/>
    </source>
</evidence>
<evidence type="ECO:0000313" key="3">
    <source>
        <dbReference type="Proteomes" id="UP000784286"/>
    </source>
</evidence>
<accession>A0A948TMF1</accession>
<protein>
    <submittedName>
        <fullName evidence="2">Uncharacterized protein</fullName>
    </submittedName>
</protein>
<reference evidence="2" key="1">
    <citation type="journal article" date="2021" name="PeerJ">
        <title>Extensive microbial diversity within the chicken gut microbiome revealed by metagenomics and culture.</title>
        <authorList>
            <person name="Gilroy R."/>
            <person name="Ravi A."/>
            <person name="Getino M."/>
            <person name="Pursley I."/>
            <person name="Horton D.L."/>
            <person name="Alikhan N.F."/>
            <person name="Baker D."/>
            <person name="Gharbi K."/>
            <person name="Hall N."/>
            <person name="Watson M."/>
            <person name="Adriaenssens E.M."/>
            <person name="Foster-Nyarko E."/>
            <person name="Jarju S."/>
            <person name="Secka A."/>
            <person name="Antonio M."/>
            <person name="Oren A."/>
            <person name="Chaudhuri R.R."/>
            <person name="La Ragione R."/>
            <person name="Hildebrand F."/>
            <person name="Pallen M.J."/>
        </authorList>
    </citation>
    <scope>NUCLEOTIDE SEQUENCE</scope>
    <source>
        <strain evidence="2">8470</strain>
    </source>
</reference>
<reference evidence="2" key="2">
    <citation type="submission" date="2021-04" db="EMBL/GenBank/DDBJ databases">
        <authorList>
            <person name="Gilroy R."/>
        </authorList>
    </citation>
    <scope>NUCLEOTIDE SEQUENCE</scope>
    <source>
        <strain evidence="2">8470</strain>
    </source>
</reference>
<dbReference type="EMBL" id="JAHLFJ010000057">
    <property type="protein sequence ID" value="MBU3856106.1"/>
    <property type="molecule type" value="Genomic_DNA"/>
</dbReference>
<evidence type="ECO:0000313" key="2">
    <source>
        <dbReference type="EMBL" id="MBU3856106.1"/>
    </source>
</evidence>